<reference evidence="1" key="1">
    <citation type="journal article" date="2014" name="Int. J. Syst. Evol. Microbiol.">
        <title>Complete genome sequence of Corynebacterium casei LMG S-19264T (=DSM 44701T), isolated from a smear-ripened cheese.</title>
        <authorList>
            <consortium name="US DOE Joint Genome Institute (JGI-PGF)"/>
            <person name="Walter F."/>
            <person name="Albersmeier A."/>
            <person name="Kalinowski J."/>
            <person name="Ruckert C."/>
        </authorList>
    </citation>
    <scope>NUCLEOTIDE SEQUENCE</scope>
    <source>
        <strain evidence="1">KCTC 23224</strain>
    </source>
</reference>
<gene>
    <name evidence="1" type="ORF">GCM10008106_03880</name>
</gene>
<evidence type="ECO:0008006" key="3">
    <source>
        <dbReference type="Google" id="ProtNLM"/>
    </source>
</evidence>
<organism evidence="1 2">
    <name type="scientific">Mongoliitalea lutea</name>
    <dbReference type="NCBI Taxonomy" id="849756"/>
    <lineage>
        <taxon>Bacteria</taxon>
        <taxon>Pseudomonadati</taxon>
        <taxon>Bacteroidota</taxon>
        <taxon>Cytophagia</taxon>
        <taxon>Cytophagales</taxon>
        <taxon>Cyclobacteriaceae</taxon>
        <taxon>Mongoliitalea</taxon>
    </lineage>
</organism>
<dbReference type="Proteomes" id="UP000642809">
    <property type="component" value="Unassembled WGS sequence"/>
</dbReference>
<keyword evidence="2" id="KW-1185">Reference proteome</keyword>
<sequence>MSQQTSATILMVRPSNFGFNPETASNNFYQKEDERSAQEINALAVDEFDGFVALLRSKGVSVIVVEDTHTPVKTDAVFPNNWFSTHDDGRVILYPMFSPNRRLERRKDVIELLINGGFKVDEIIDLSFFEQDEQYLEGTGSLILDRVNHVCYACRSVRTHSMPLEYFGRLMDYEIIEFDAVQEINGQMSPIYHTNVMMHVGSDLAIICLESIPSAAERLQVQVYLEKTGKKIVPITAKQKFEFAGNMLEVQNAQGKKFTVMSKAAFNSLSSAQIQTIERFTEIIAPEIPTIEKLGGGSARCMMAEIFLPLV</sequence>
<proteinExistence type="predicted"/>
<protein>
    <recommendedName>
        <fullName evidence="3">Amidinotransferase</fullName>
    </recommendedName>
</protein>
<comment type="caution">
    <text evidence="1">The sequence shown here is derived from an EMBL/GenBank/DDBJ whole genome shotgun (WGS) entry which is preliminary data.</text>
</comment>
<dbReference type="PIRSF" id="PIRSF028188">
    <property type="entry name" value="Amdntrnsf_FN0238"/>
    <property type="match status" value="1"/>
</dbReference>
<dbReference type="Pfam" id="PF19420">
    <property type="entry name" value="DDAH_eukar"/>
    <property type="match status" value="1"/>
</dbReference>
<reference evidence="1" key="2">
    <citation type="submission" date="2020-09" db="EMBL/GenBank/DDBJ databases">
        <authorList>
            <person name="Sun Q."/>
            <person name="Kim S."/>
        </authorList>
    </citation>
    <scope>NUCLEOTIDE SEQUENCE</scope>
    <source>
        <strain evidence="1">KCTC 23224</strain>
    </source>
</reference>
<dbReference type="AlphaFoldDB" id="A0A8J3CW61"/>
<name>A0A8J3CW61_9BACT</name>
<dbReference type="RefSeq" id="WP_189578764.1">
    <property type="nucleotide sequence ID" value="NZ_BMYF01000002.1"/>
</dbReference>
<evidence type="ECO:0000313" key="2">
    <source>
        <dbReference type="Proteomes" id="UP000642809"/>
    </source>
</evidence>
<dbReference type="EMBL" id="BMYF01000002">
    <property type="protein sequence ID" value="GHB26405.1"/>
    <property type="molecule type" value="Genomic_DNA"/>
</dbReference>
<accession>A0A8J3CW61</accession>
<dbReference type="PANTHER" id="PTHR43224:SF1">
    <property type="entry name" value="AMIDINOTRANSFERASE"/>
    <property type="match status" value="1"/>
</dbReference>
<dbReference type="NCBIfam" id="NF046062">
    <property type="entry name" value="citrull_CtlX"/>
    <property type="match status" value="1"/>
</dbReference>
<dbReference type="PANTHER" id="PTHR43224">
    <property type="entry name" value="AMIDINOTRANSFERASE"/>
    <property type="match status" value="1"/>
</dbReference>
<dbReference type="Gene3D" id="3.75.10.10">
    <property type="entry name" value="L-arginine/glycine Amidinotransferase, Chain A"/>
    <property type="match status" value="1"/>
</dbReference>
<evidence type="ECO:0000313" key="1">
    <source>
        <dbReference type="EMBL" id="GHB26405.1"/>
    </source>
</evidence>
<dbReference type="InterPro" id="IPR014541">
    <property type="entry name" value="Amdntrnsf_FN0238"/>
</dbReference>
<dbReference type="SUPFAM" id="SSF55909">
    <property type="entry name" value="Pentein"/>
    <property type="match status" value="1"/>
</dbReference>